<evidence type="ECO:0000256" key="1">
    <source>
        <dbReference type="SAM" id="Coils"/>
    </source>
</evidence>
<reference evidence="3 4" key="1">
    <citation type="submission" date="2017-09" db="EMBL/GenBank/DDBJ databases">
        <title>Genomic, metabolic, and phenotypic characteristics of bacterial isolates from the natural microbiome of the model nematode Caenorhabditis elegans.</title>
        <authorList>
            <person name="Zimmermann J."/>
            <person name="Obeng N."/>
            <person name="Yang W."/>
            <person name="Obeng O."/>
            <person name="Kissoyan K."/>
            <person name="Pees B."/>
            <person name="Dirksen P."/>
            <person name="Hoppner M."/>
            <person name="Franke A."/>
            <person name="Rosenstiel P."/>
            <person name="Leippe M."/>
            <person name="Dierking K."/>
            <person name="Kaleta C."/>
            <person name="Schulenburg H."/>
        </authorList>
    </citation>
    <scope>NUCLEOTIDE SEQUENCE [LARGE SCALE GENOMIC DNA]</scope>
    <source>
        <strain evidence="3 4">MYb184</strain>
    </source>
</reference>
<protein>
    <submittedName>
        <fullName evidence="3">Uncharacterized protein</fullName>
    </submittedName>
</protein>
<sequence>MSMSEAVSTGALLMMGAILLVLLHQCLRLRELWQMARGCQKNVRWARIWEMENRELRSALRAEKEHVKQLQRKLVILQKLIPAEG</sequence>
<name>A0A2S9DG27_PSECE</name>
<feature type="coiled-coil region" evidence="1">
    <location>
        <begin position="53"/>
        <end position="80"/>
    </location>
</feature>
<accession>A0A2S9DG27</accession>
<keyword evidence="1" id="KW-0175">Coiled coil</keyword>
<dbReference type="RefSeq" id="WP_105228532.1">
    <property type="nucleotide sequence ID" value="NZ_PCQE01000043.1"/>
</dbReference>
<organism evidence="3 4">
    <name type="scientific">Pseudomonas cedrina</name>
    <dbReference type="NCBI Taxonomy" id="651740"/>
    <lineage>
        <taxon>Bacteria</taxon>
        <taxon>Pseudomonadati</taxon>
        <taxon>Pseudomonadota</taxon>
        <taxon>Gammaproteobacteria</taxon>
        <taxon>Pseudomonadales</taxon>
        <taxon>Pseudomonadaceae</taxon>
        <taxon>Pseudomonas</taxon>
    </lineage>
</organism>
<evidence type="ECO:0000313" key="4">
    <source>
        <dbReference type="Proteomes" id="UP000239458"/>
    </source>
</evidence>
<comment type="caution">
    <text evidence="3">The sequence shown here is derived from an EMBL/GenBank/DDBJ whole genome shotgun (WGS) entry which is preliminary data.</text>
</comment>
<keyword evidence="2" id="KW-0472">Membrane</keyword>
<keyword evidence="2" id="KW-0812">Transmembrane</keyword>
<evidence type="ECO:0000313" key="3">
    <source>
        <dbReference type="EMBL" id="PRB97110.1"/>
    </source>
</evidence>
<dbReference type="Proteomes" id="UP000239458">
    <property type="component" value="Unassembled WGS sequence"/>
</dbReference>
<dbReference type="AlphaFoldDB" id="A0A2S9DG27"/>
<dbReference type="EMBL" id="PCQE01000043">
    <property type="protein sequence ID" value="PRB97110.1"/>
    <property type="molecule type" value="Genomic_DNA"/>
</dbReference>
<proteinExistence type="predicted"/>
<keyword evidence="2" id="KW-1133">Transmembrane helix</keyword>
<gene>
    <name evidence="3" type="ORF">CQ006_21160</name>
</gene>
<feature type="transmembrane region" description="Helical" evidence="2">
    <location>
        <begin position="6"/>
        <end position="27"/>
    </location>
</feature>
<evidence type="ECO:0000256" key="2">
    <source>
        <dbReference type="SAM" id="Phobius"/>
    </source>
</evidence>